<keyword evidence="1" id="KW-0723">Serine/threonine-protein kinase</keyword>
<name>H6QV35_PUCGT</name>
<keyword evidence="9" id="KW-1185">Reference proteome</keyword>
<dbReference type="InterPro" id="IPR011009">
    <property type="entry name" value="Kinase-like_dom_sf"/>
</dbReference>
<dbReference type="Gene3D" id="3.20.200.10">
    <property type="entry name" value="MHCK/EF2 kinase"/>
    <property type="match status" value="1"/>
</dbReference>
<dbReference type="GeneID" id="13542299"/>
<evidence type="ECO:0000256" key="5">
    <source>
        <dbReference type="ARBA" id="ARBA00022840"/>
    </source>
</evidence>
<dbReference type="SUPFAM" id="SSF56112">
    <property type="entry name" value="Protein kinase-like (PK-like)"/>
    <property type="match status" value="1"/>
</dbReference>
<keyword evidence="2" id="KW-0808">Transferase</keyword>
<feature type="compositionally biased region" description="Polar residues" evidence="6">
    <location>
        <begin position="22"/>
        <end position="35"/>
    </location>
</feature>
<dbReference type="SMART" id="SM00811">
    <property type="entry name" value="Alpha_kinase"/>
    <property type="match status" value="1"/>
</dbReference>
<dbReference type="PANTHER" id="PTHR45992">
    <property type="entry name" value="EUKARYOTIC ELONGATION FACTOR 2 KINASE-RELATED"/>
    <property type="match status" value="1"/>
</dbReference>
<evidence type="ECO:0000313" key="9">
    <source>
        <dbReference type="Proteomes" id="UP000008783"/>
    </source>
</evidence>
<proteinExistence type="predicted"/>
<dbReference type="InterPro" id="IPR004166">
    <property type="entry name" value="a-kinase_dom"/>
</dbReference>
<organism evidence="8 9">
    <name type="scientific">Puccinia graminis f. sp. tritici (strain CRL 75-36-700-3 / race SCCL)</name>
    <name type="common">Black stem rust fungus</name>
    <dbReference type="NCBI Taxonomy" id="418459"/>
    <lineage>
        <taxon>Eukaryota</taxon>
        <taxon>Fungi</taxon>
        <taxon>Dikarya</taxon>
        <taxon>Basidiomycota</taxon>
        <taxon>Pucciniomycotina</taxon>
        <taxon>Pucciniomycetes</taxon>
        <taxon>Pucciniales</taxon>
        <taxon>Pucciniaceae</taxon>
        <taxon>Puccinia</taxon>
    </lineage>
</organism>
<evidence type="ECO:0000313" key="8">
    <source>
        <dbReference type="EMBL" id="EHS62648.1"/>
    </source>
</evidence>
<evidence type="ECO:0000256" key="2">
    <source>
        <dbReference type="ARBA" id="ARBA00022679"/>
    </source>
</evidence>
<dbReference type="HOGENOM" id="CLU_020761_1_0_1"/>
<feature type="non-terminal residue" evidence="8">
    <location>
        <position position="1"/>
    </location>
</feature>
<dbReference type="GO" id="GO:0004674">
    <property type="term" value="F:protein serine/threonine kinase activity"/>
    <property type="evidence" value="ECO:0000318"/>
    <property type="project" value="GO_Central"/>
</dbReference>
<keyword evidence="3" id="KW-0547">Nucleotide-binding</keyword>
<gene>
    <name evidence="8" type="ORF">PGTG_22553</name>
</gene>
<dbReference type="CDD" id="cd04515">
    <property type="entry name" value="Alpha_kinase"/>
    <property type="match status" value="1"/>
</dbReference>
<evidence type="ECO:0000259" key="7">
    <source>
        <dbReference type="PROSITE" id="PS51158"/>
    </source>
</evidence>
<dbReference type="GO" id="GO:0031037">
    <property type="term" value="P:myosin II filament disassembly"/>
    <property type="evidence" value="ECO:0000318"/>
    <property type="project" value="GO_Central"/>
</dbReference>
<evidence type="ECO:0000256" key="1">
    <source>
        <dbReference type="ARBA" id="ARBA00022527"/>
    </source>
</evidence>
<dbReference type="KEGG" id="pgr:PGTG_22553"/>
<dbReference type="Pfam" id="PF02816">
    <property type="entry name" value="Alpha_kinase"/>
    <property type="match status" value="1"/>
</dbReference>
<dbReference type="RefSeq" id="XP_003888636.1">
    <property type="nucleotide sequence ID" value="XM_003888587.1"/>
</dbReference>
<sequence length="277" mass="30885">VSSTLHSTKKSTKLPQTRSRKQYNTSPGKTISSSKVTAKSWALGGSVNPKKMKSQADLASHISRLSKRPLDSIQHNTPIESPRWIIGKRLDFFTSPPPPASNLIPESTQFQLPNGIYVIAHPITYHINFKQKIGEGTMQRAYAAEVKTDLGGGIEHVNNWVAKESLKKCEHLDKNLRIKASRIELVQHGVIATGDMESPTNVYFLESALDGPYVKYSSNIDFSRPENEDTIDPELFELMDAFTHWSYNQSDGKYLVSDLQGVGAMLTDPQIVDMDPE</sequence>
<dbReference type="PROSITE" id="PS51158">
    <property type="entry name" value="ALPHA_KINASE"/>
    <property type="match status" value="1"/>
</dbReference>
<dbReference type="InterPro" id="IPR051852">
    <property type="entry name" value="Alpha-type_PK"/>
</dbReference>
<feature type="domain" description="Alpha-type protein kinase" evidence="7">
    <location>
        <begin position="109"/>
        <end position="277"/>
    </location>
</feature>
<evidence type="ECO:0000256" key="6">
    <source>
        <dbReference type="SAM" id="MobiDB-lite"/>
    </source>
</evidence>
<evidence type="ECO:0000256" key="4">
    <source>
        <dbReference type="ARBA" id="ARBA00022777"/>
    </source>
</evidence>
<accession>H6QV35</accession>
<dbReference type="OrthoDB" id="2923034at2759"/>
<dbReference type="EMBL" id="DS178370">
    <property type="protein sequence ID" value="EHS62648.1"/>
    <property type="molecule type" value="Genomic_DNA"/>
</dbReference>
<feature type="region of interest" description="Disordered" evidence="6">
    <location>
        <begin position="1"/>
        <end position="35"/>
    </location>
</feature>
<dbReference type="PANTHER" id="PTHR45992:SF2">
    <property type="entry name" value="EUKARYOTIC ELONGATION FACTOR 2 KINASE"/>
    <property type="match status" value="1"/>
</dbReference>
<dbReference type="Proteomes" id="UP000008783">
    <property type="component" value="Unassembled WGS sequence"/>
</dbReference>
<dbReference type="InParanoid" id="H6QV35"/>
<reference evidence="9" key="1">
    <citation type="journal article" date="2011" name="Proc. Natl. Acad. Sci. U.S.A.">
        <title>Obligate biotrophy features unraveled by the genomic analysis of rust fungi.</title>
        <authorList>
            <person name="Duplessis S."/>
            <person name="Cuomo C.A."/>
            <person name="Lin Y.-C."/>
            <person name="Aerts A."/>
            <person name="Tisserant E."/>
            <person name="Veneault-Fourrey C."/>
            <person name="Joly D.L."/>
            <person name="Hacquard S."/>
            <person name="Amselem J."/>
            <person name="Cantarel B.L."/>
            <person name="Chiu R."/>
            <person name="Coutinho P.M."/>
            <person name="Feau N."/>
            <person name="Field M."/>
            <person name="Frey P."/>
            <person name="Gelhaye E."/>
            <person name="Goldberg J."/>
            <person name="Grabherr M.G."/>
            <person name="Kodira C.D."/>
            <person name="Kohler A."/>
            <person name="Kuees U."/>
            <person name="Lindquist E.A."/>
            <person name="Lucas S.M."/>
            <person name="Mago R."/>
            <person name="Mauceli E."/>
            <person name="Morin E."/>
            <person name="Murat C."/>
            <person name="Pangilinan J.L."/>
            <person name="Park R."/>
            <person name="Pearson M."/>
            <person name="Quesneville H."/>
            <person name="Rouhier N."/>
            <person name="Sakthikumar S."/>
            <person name="Salamov A.A."/>
            <person name="Schmutz J."/>
            <person name="Selles B."/>
            <person name="Shapiro H."/>
            <person name="Tanguay P."/>
            <person name="Tuskan G.A."/>
            <person name="Henrissat B."/>
            <person name="Van de Peer Y."/>
            <person name="Rouze P."/>
            <person name="Ellis J.G."/>
            <person name="Dodds P.N."/>
            <person name="Schein J.E."/>
            <person name="Zhong S."/>
            <person name="Hamelin R.C."/>
            <person name="Grigoriev I.V."/>
            <person name="Szabo L.J."/>
            <person name="Martin F."/>
        </authorList>
    </citation>
    <scope>NUCLEOTIDE SEQUENCE [LARGE SCALE GENOMIC DNA]</scope>
    <source>
        <strain evidence="9">CRL 75-36-700-3 / race SCCL</strain>
    </source>
</reference>
<evidence type="ECO:0000256" key="3">
    <source>
        <dbReference type="ARBA" id="ARBA00022741"/>
    </source>
</evidence>
<protein>
    <recommendedName>
        <fullName evidence="7">Alpha-type protein kinase domain-containing protein</fullName>
    </recommendedName>
</protein>
<feature type="non-terminal residue" evidence="8">
    <location>
        <position position="277"/>
    </location>
</feature>
<keyword evidence="4" id="KW-0418">Kinase</keyword>
<dbReference type="VEuPathDB" id="FungiDB:PGTG_22553"/>
<dbReference type="AlphaFoldDB" id="H6QV35"/>
<keyword evidence="5" id="KW-0067">ATP-binding</keyword>
<dbReference type="GO" id="GO:0005524">
    <property type="term" value="F:ATP binding"/>
    <property type="evidence" value="ECO:0007669"/>
    <property type="project" value="UniProtKB-KW"/>
</dbReference>